<feature type="region of interest" description="Disordered" evidence="1">
    <location>
        <begin position="155"/>
        <end position="205"/>
    </location>
</feature>
<gene>
    <name evidence="2" type="ORF">SNAT2548_LOCUS7258</name>
</gene>
<evidence type="ECO:0000256" key="1">
    <source>
        <dbReference type="SAM" id="MobiDB-lite"/>
    </source>
</evidence>
<accession>A0A812JSC4</accession>
<protein>
    <submittedName>
        <fullName evidence="2">Uncharacterized protein</fullName>
    </submittedName>
</protein>
<proteinExistence type="predicted"/>
<name>A0A812JSC4_9DINO</name>
<dbReference type="OrthoDB" id="10490362at2759"/>
<dbReference type="EMBL" id="CAJNDS010000502">
    <property type="protein sequence ID" value="CAE7212915.1"/>
    <property type="molecule type" value="Genomic_DNA"/>
</dbReference>
<organism evidence="2 3">
    <name type="scientific">Symbiodinium natans</name>
    <dbReference type="NCBI Taxonomy" id="878477"/>
    <lineage>
        <taxon>Eukaryota</taxon>
        <taxon>Sar</taxon>
        <taxon>Alveolata</taxon>
        <taxon>Dinophyceae</taxon>
        <taxon>Suessiales</taxon>
        <taxon>Symbiodiniaceae</taxon>
        <taxon>Symbiodinium</taxon>
    </lineage>
</organism>
<feature type="compositionally biased region" description="Low complexity" evidence="1">
    <location>
        <begin position="155"/>
        <end position="197"/>
    </location>
</feature>
<evidence type="ECO:0000313" key="3">
    <source>
        <dbReference type="Proteomes" id="UP000604046"/>
    </source>
</evidence>
<dbReference type="Proteomes" id="UP000604046">
    <property type="component" value="Unassembled WGS sequence"/>
</dbReference>
<reference evidence="2" key="1">
    <citation type="submission" date="2021-02" db="EMBL/GenBank/DDBJ databases">
        <authorList>
            <person name="Dougan E. K."/>
            <person name="Rhodes N."/>
            <person name="Thang M."/>
            <person name="Chan C."/>
        </authorList>
    </citation>
    <scope>NUCLEOTIDE SEQUENCE</scope>
</reference>
<comment type="caution">
    <text evidence="2">The sequence shown here is derived from an EMBL/GenBank/DDBJ whole genome shotgun (WGS) entry which is preliminary data.</text>
</comment>
<keyword evidence="3" id="KW-1185">Reference proteome</keyword>
<sequence>MSDVEIPCQQATTTTQETVEVTYHVVQVNLQMTVENPDVITQNTSLVNAMRRGMANLLNVSADAVTVTFETSRRLGGPRRLATSLTAVFSVSFTDATAAEAKRVEVEATTPADATQEIGAVLTDVGYQGTVEVVGKTVAVVEEKVQVPVTTVTTSAAVTTSSAATTSSTSTSESSSTTSTTTGADESTSSSSSTEEVTPTHTDDAMGQRLLLPTLLAILAVSSL</sequence>
<evidence type="ECO:0000313" key="2">
    <source>
        <dbReference type="EMBL" id="CAE7212915.1"/>
    </source>
</evidence>
<dbReference type="AlphaFoldDB" id="A0A812JSC4"/>